<protein>
    <recommendedName>
        <fullName evidence="4">Outer membrane protein beta-barrel domain-containing protein</fullName>
    </recommendedName>
</protein>
<proteinExistence type="predicted"/>
<organism evidence="2 3">
    <name type="scientific">Myxococcus llanfairpwllgwyngyllgogerychwyrndrobwllllantysiliogogogochensis</name>
    <dbReference type="NCBI Taxonomy" id="2590453"/>
    <lineage>
        <taxon>Bacteria</taxon>
        <taxon>Pseudomonadati</taxon>
        <taxon>Myxococcota</taxon>
        <taxon>Myxococcia</taxon>
        <taxon>Myxococcales</taxon>
        <taxon>Cystobacterineae</taxon>
        <taxon>Myxococcaceae</taxon>
        <taxon>Myxococcus</taxon>
    </lineage>
</organism>
<keyword evidence="1" id="KW-0732">Signal</keyword>
<evidence type="ECO:0000313" key="2">
    <source>
        <dbReference type="EMBL" id="TQF15802.1"/>
    </source>
</evidence>
<accession>A0A540X3I9</accession>
<gene>
    <name evidence="2" type="ORF">FJV41_11645</name>
</gene>
<dbReference type="EMBL" id="VIFM01000035">
    <property type="protein sequence ID" value="TQF15802.1"/>
    <property type="molecule type" value="Genomic_DNA"/>
</dbReference>
<sequence>MSTRLSLLVLVLLGAPLSARADPYLPNNERWFTIGPLLSATPLSSKPQLGLGVETTFNVLDGITALGVFGQAQWMTEGHARLGAGIQGTLVFGGVELGVMHETGTREHLPTTGLHIAPFVTFVFGSVGVRFGIPLSEPGAAGPGLPGRTRHGREVGLVLTAKIPAKWTSKGTLEPMFPWD</sequence>
<evidence type="ECO:0008006" key="4">
    <source>
        <dbReference type="Google" id="ProtNLM"/>
    </source>
</evidence>
<dbReference type="OrthoDB" id="5520188at2"/>
<keyword evidence="3" id="KW-1185">Reference proteome</keyword>
<comment type="caution">
    <text evidence="2">The sequence shown here is derived from an EMBL/GenBank/DDBJ whole genome shotgun (WGS) entry which is preliminary data.</text>
</comment>
<feature type="signal peptide" evidence="1">
    <location>
        <begin position="1"/>
        <end position="21"/>
    </location>
</feature>
<reference evidence="2 3" key="1">
    <citation type="submission" date="2019-06" db="EMBL/GenBank/DDBJ databases">
        <authorList>
            <person name="Livingstone P."/>
            <person name="Whitworth D."/>
        </authorList>
    </citation>
    <scope>NUCLEOTIDE SEQUENCE [LARGE SCALE GENOMIC DNA]</scope>
    <source>
        <strain evidence="2 3">AM401</strain>
    </source>
</reference>
<name>A0A540X3I9_9BACT</name>
<dbReference type="AlphaFoldDB" id="A0A540X3I9"/>
<dbReference type="RefSeq" id="WP_141642522.1">
    <property type="nucleotide sequence ID" value="NZ_VIFM01000035.1"/>
</dbReference>
<feature type="chain" id="PRO_5021916180" description="Outer membrane protein beta-barrel domain-containing protein" evidence="1">
    <location>
        <begin position="22"/>
        <end position="180"/>
    </location>
</feature>
<evidence type="ECO:0000256" key="1">
    <source>
        <dbReference type="SAM" id="SignalP"/>
    </source>
</evidence>
<evidence type="ECO:0000313" key="3">
    <source>
        <dbReference type="Proteomes" id="UP000315369"/>
    </source>
</evidence>
<dbReference type="Proteomes" id="UP000315369">
    <property type="component" value="Unassembled WGS sequence"/>
</dbReference>